<dbReference type="Gene3D" id="1.20.1560.10">
    <property type="entry name" value="ABC transporter type 1, transmembrane domain"/>
    <property type="match status" value="1"/>
</dbReference>
<dbReference type="SMART" id="SM00382">
    <property type="entry name" value="AAA"/>
    <property type="match status" value="1"/>
</dbReference>
<keyword evidence="6 7" id="KW-0472">Membrane</keyword>
<keyword evidence="4" id="KW-0067">ATP-binding</keyword>
<dbReference type="InterPro" id="IPR001466">
    <property type="entry name" value="Beta-lactam-related"/>
</dbReference>
<comment type="subcellular location">
    <subcellularLocation>
        <location evidence="1">Cell membrane</location>
        <topology evidence="1">Multi-pass membrane protein</topology>
    </subcellularLocation>
</comment>
<dbReference type="InterPro" id="IPR005898">
    <property type="entry name" value="Cyc_pep_transpt_SyrD/YojI"/>
</dbReference>
<dbReference type="InterPro" id="IPR017871">
    <property type="entry name" value="ABC_transporter-like_CS"/>
</dbReference>
<evidence type="ECO:0000256" key="2">
    <source>
        <dbReference type="ARBA" id="ARBA00022692"/>
    </source>
</evidence>
<dbReference type="SUPFAM" id="SSF56601">
    <property type="entry name" value="beta-lactamase/transpeptidase-like"/>
    <property type="match status" value="1"/>
</dbReference>
<proteinExistence type="predicted"/>
<feature type="transmembrane region" description="Helical" evidence="7">
    <location>
        <begin position="461"/>
        <end position="486"/>
    </location>
</feature>
<evidence type="ECO:0000259" key="9">
    <source>
        <dbReference type="PROSITE" id="PS50929"/>
    </source>
</evidence>
<dbReference type="InterPro" id="IPR012338">
    <property type="entry name" value="Beta-lactam/transpept-like"/>
</dbReference>
<dbReference type="Proteomes" id="UP000817854">
    <property type="component" value="Unassembled WGS sequence"/>
</dbReference>
<dbReference type="PROSITE" id="PS50893">
    <property type="entry name" value="ABC_TRANSPORTER_2"/>
    <property type="match status" value="1"/>
</dbReference>
<evidence type="ECO:0000256" key="3">
    <source>
        <dbReference type="ARBA" id="ARBA00022741"/>
    </source>
</evidence>
<feature type="transmembrane region" description="Helical" evidence="7">
    <location>
        <begin position="421"/>
        <end position="441"/>
    </location>
</feature>
<keyword evidence="5 7" id="KW-1133">Transmembrane helix</keyword>
<organism evidence="10 11">
    <name type="scientific">Flavobacterium jejuense</name>
    <dbReference type="NCBI Taxonomy" id="1544455"/>
    <lineage>
        <taxon>Bacteria</taxon>
        <taxon>Pseudomonadati</taxon>
        <taxon>Bacteroidota</taxon>
        <taxon>Flavobacteriia</taxon>
        <taxon>Flavobacteriales</taxon>
        <taxon>Flavobacteriaceae</taxon>
        <taxon>Flavobacterium</taxon>
    </lineage>
</organism>
<keyword evidence="2 7" id="KW-0812">Transmembrane</keyword>
<feature type="transmembrane region" description="Helical" evidence="7">
    <location>
        <begin position="744"/>
        <end position="769"/>
    </location>
</feature>
<dbReference type="EMBL" id="VEVQ02000005">
    <property type="protein sequence ID" value="NHN25913.1"/>
    <property type="molecule type" value="Genomic_DNA"/>
</dbReference>
<feature type="transmembrane region" description="Helical" evidence="7">
    <location>
        <begin position="526"/>
        <end position="543"/>
    </location>
</feature>
<dbReference type="Pfam" id="PF00144">
    <property type="entry name" value="Beta-lactamase"/>
    <property type="match status" value="1"/>
</dbReference>
<dbReference type="Gene3D" id="3.40.710.10">
    <property type="entry name" value="DD-peptidase/beta-lactamase superfamily"/>
    <property type="match status" value="1"/>
</dbReference>
<dbReference type="InterPro" id="IPR003593">
    <property type="entry name" value="AAA+_ATPase"/>
</dbReference>
<feature type="transmembrane region" description="Helical" evidence="7">
    <location>
        <begin position="601"/>
        <end position="620"/>
    </location>
</feature>
<feature type="transmembrane region" description="Helical" evidence="7">
    <location>
        <begin position="380"/>
        <end position="400"/>
    </location>
</feature>
<sequence>MKRFSNYIFLVFIFSVLITNNYCYSQQQKNQFLTDSIDKEVIKLMKDGDIPGLSLIVLKDGKQVIKSFGYANLENKELITPSSLFELASCSKAFTALAVQNLIQEKKITLDSDVTDYLPWFYVSYKEKPAKITIRQLLHHTTGIPWQTISTIPASNSKTALEMTVKNVVGTSLNEMPGKQFEYATINYDILALIIEKVSGISFEDYLRENVFDKLNLKQTFIGTQIDRAQMTTGYKISFLEARPYSAPIFKGNNAAGYVISDALDIAKWLNVQLGLSKSQMYPLVKTTQLRDETVPPHGNSSYGMGWEVSLSGNGEIMHTGLNPNFTSFISLKPNQKIGVAVLANSNSSYTNVIGDKIMRLLSGENIRKEYNPGDGNDKLYSIISVIMCCYIFLVFFHLTTLVIQIRNKNRYFERISYSKMINILTSFIFLGVVLLGIYLLPIAMGGFTWKAATVWTPNSFIILITLITVASGLSYLAYLVSYLFPGDTPFLQKLPKIVLVSIFSGLSNMAVVLLITSTFNNTVELKYLSFYYLLTLMIYILGRKYVQTTLIHFTRDVIYEKRLKLIERIFSTSFQKFEKIDRGRVYSTLNDDVSTVGDSANMIVGFVTSFITVGGAFIYLASTKFWATLLIVIVIVGVSALYFAVSKRAEAYFEGARDTQNVFMRLLNGLIDGFKEISLQHKKKIEFKDDIADTAEEYRVKTTIAHVKFVNAFLIGESTFIILLGLIAFGIPKIFPDLENTTIMSFVVVLLYLNGPLNSILSSIPAIIQVKIAWNRIQSFIAEIPANLDLNKIPETLDKDLIENIKFENVSFTYKFSESKEQFSIGPINLEVDRGQILFIIGGNGSGKTTLAKLITGLYEPDNGNIFINENEVDSSQLGEYFSAVFSPCHLFHKLYNINMEDKSDEVNKYLKILGLDKKVEIIDNSFNTISLSGGQRKRLALLQCYLEDSPIYLFDEWAADQDPEYRRFFYRELLPEMKRRGKIIIAITHDDHYFDVADKILKMNMGKVEYVSNDFKVDEVLIS</sequence>
<feature type="domain" description="ABC transporter" evidence="8">
    <location>
        <begin position="806"/>
        <end position="1022"/>
    </location>
</feature>
<evidence type="ECO:0000259" key="8">
    <source>
        <dbReference type="PROSITE" id="PS50893"/>
    </source>
</evidence>
<dbReference type="InterPro" id="IPR003439">
    <property type="entry name" value="ABC_transporter-like_ATP-bd"/>
</dbReference>
<evidence type="ECO:0000256" key="4">
    <source>
        <dbReference type="ARBA" id="ARBA00022840"/>
    </source>
</evidence>
<evidence type="ECO:0000313" key="11">
    <source>
        <dbReference type="Proteomes" id="UP000817854"/>
    </source>
</evidence>
<dbReference type="PANTHER" id="PTHR46825">
    <property type="entry name" value="D-ALANYL-D-ALANINE-CARBOXYPEPTIDASE/ENDOPEPTIDASE AMPH"/>
    <property type="match status" value="1"/>
</dbReference>
<evidence type="ECO:0000256" key="6">
    <source>
        <dbReference type="ARBA" id="ARBA00023136"/>
    </source>
</evidence>
<feature type="transmembrane region" description="Helical" evidence="7">
    <location>
        <begin position="710"/>
        <end position="732"/>
    </location>
</feature>
<dbReference type="PROSITE" id="PS50929">
    <property type="entry name" value="ABC_TM1F"/>
    <property type="match status" value="1"/>
</dbReference>
<dbReference type="NCBIfam" id="TIGR01194">
    <property type="entry name" value="cyc_pep_trnsptr"/>
    <property type="match status" value="1"/>
</dbReference>
<evidence type="ECO:0000256" key="1">
    <source>
        <dbReference type="ARBA" id="ARBA00004651"/>
    </source>
</evidence>
<evidence type="ECO:0000313" key="10">
    <source>
        <dbReference type="EMBL" id="NHN25913.1"/>
    </source>
</evidence>
<keyword evidence="11" id="KW-1185">Reference proteome</keyword>
<dbReference type="Gene3D" id="3.40.50.300">
    <property type="entry name" value="P-loop containing nucleotide triphosphate hydrolases"/>
    <property type="match status" value="1"/>
</dbReference>
<feature type="transmembrane region" description="Helical" evidence="7">
    <location>
        <begin position="626"/>
        <end position="646"/>
    </location>
</feature>
<feature type="transmembrane region" description="Helical" evidence="7">
    <location>
        <begin position="498"/>
        <end position="520"/>
    </location>
</feature>
<reference evidence="10" key="2">
    <citation type="submission" date="2020-02" db="EMBL/GenBank/DDBJ databases">
        <title>Flavobacterium profundi sp. nov., isolated from a deep-sea seamount.</title>
        <authorList>
            <person name="Zhang D.-C."/>
        </authorList>
    </citation>
    <scope>NUCLEOTIDE SEQUENCE</scope>
    <source>
        <strain evidence="10">EC11</strain>
    </source>
</reference>
<dbReference type="SUPFAM" id="SSF52540">
    <property type="entry name" value="P-loop containing nucleoside triphosphate hydrolases"/>
    <property type="match status" value="1"/>
</dbReference>
<name>A0ABX0IQD8_9FLAO</name>
<comment type="caution">
    <text evidence="10">The sequence shown here is derived from an EMBL/GenBank/DDBJ whole genome shotgun (WGS) entry which is preliminary data.</text>
</comment>
<keyword evidence="3" id="KW-0547">Nucleotide-binding</keyword>
<dbReference type="Pfam" id="PF00005">
    <property type="entry name" value="ABC_tran"/>
    <property type="match status" value="1"/>
</dbReference>
<protein>
    <submittedName>
        <fullName evidence="10">Cyclic peptide export ABC transporter</fullName>
    </submittedName>
</protein>
<dbReference type="RefSeq" id="WP_140962250.1">
    <property type="nucleotide sequence ID" value="NZ_VEVQ02000005.1"/>
</dbReference>
<dbReference type="InterPro" id="IPR050491">
    <property type="entry name" value="AmpC-like"/>
</dbReference>
<evidence type="ECO:0000256" key="5">
    <source>
        <dbReference type="ARBA" id="ARBA00022989"/>
    </source>
</evidence>
<dbReference type="PROSITE" id="PS00211">
    <property type="entry name" value="ABC_TRANSPORTER_1"/>
    <property type="match status" value="1"/>
</dbReference>
<dbReference type="CDD" id="cd03228">
    <property type="entry name" value="ABCC_MRP_Like"/>
    <property type="match status" value="1"/>
</dbReference>
<reference evidence="10" key="1">
    <citation type="submission" date="2019-05" db="EMBL/GenBank/DDBJ databases">
        <authorList>
            <person name="Lianzixin W."/>
        </authorList>
    </citation>
    <scope>NUCLEOTIDE SEQUENCE</scope>
    <source>
        <strain evidence="10">EC11</strain>
    </source>
</reference>
<gene>
    <name evidence="10" type="ORF">FIA58_009525</name>
</gene>
<dbReference type="InterPro" id="IPR036640">
    <property type="entry name" value="ABC1_TM_sf"/>
</dbReference>
<dbReference type="InterPro" id="IPR011527">
    <property type="entry name" value="ABC1_TM_dom"/>
</dbReference>
<dbReference type="PANTHER" id="PTHR46825:SF11">
    <property type="entry name" value="PENICILLIN-BINDING PROTEIN 4"/>
    <property type="match status" value="1"/>
</dbReference>
<dbReference type="InterPro" id="IPR027417">
    <property type="entry name" value="P-loop_NTPase"/>
</dbReference>
<accession>A0ABX0IQD8</accession>
<evidence type="ECO:0000256" key="7">
    <source>
        <dbReference type="SAM" id="Phobius"/>
    </source>
</evidence>
<feature type="domain" description="ABC transmembrane type-1" evidence="9">
    <location>
        <begin position="499"/>
        <end position="770"/>
    </location>
</feature>
<dbReference type="SUPFAM" id="SSF90123">
    <property type="entry name" value="ABC transporter transmembrane region"/>
    <property type="match status" value="1"/>
</dbReference>